<dbReference type="Proteomes" id="UP000077266">
    <property type="component" value="Unassembled WGS sequence"/>
</dbReference>
<sequence>MCSTPAGPHDLPPELLYLIFEEAAHRSGGAVDLEAIVRPTAHAALVSCAIVCRRWSHIAQRALFRDLVVSRADFKRDGTPAVGTRPAIGKLVQVLAQNPTLAACVDFVHVDVGRPAHTIVSAQPDDACDNDARLCDVAELISFCNRVRHVSLTLESTPAGDGARFTQNDLAHLKRAGRTLRHFTYTDFRPLCRPSLLLNVDAAAQPENASETGGGAAPASQDVLTQCLAAWPRVTLLSLCSPTPHIESDADDTDGSESQYGVAAQGLIVLPALREVRGYGHGTLPFVAAPSLERLQWVRLPAELAFQLPRTLVTLALWELREAVDLRALQDLRQLSLDIRGSGAWDTLRHLPESVEDLSLLGTGGPNGRDQLRDLLKSSTGLRRLILRERPKKTMRLNEAELGEIAEFCCEYRIQLRVDVEYAPAPWDIIPRPALL</sequence>
<accession>A0A165ESS5</accession>
<evidence type="ECO:0000259" key="1">
    <source>
        <dbReference type="Pfam" id="PF12937"/>
    </source>
</evidence>
<evidence type="ECO:0000313" key="2">
    <source>
        <dbReference type="EMBL" id="KZV87596.1"/>
    </source>
</evidence>
<name>A0A165ESS5_EXIGL</name>
<dbReference type="InterPro" id="IPR001810">
    <property type="entry name" value="F-box_dom"/>
</dbReference>
<dbReference type="EMBL" id="KV426121">
    <property type="protein sequence ID" value="KZV87596.1"/>
    <property type="molecule type" value="Genomic_DNA"/>
</dbReference>
<reference evidence="2 3" key="1">
    <citation type="journal article" date="2016" name="Mol. Biol. Evol.">
        <title>Comparative Genomics of Early-Diverging Mushroom-Forming Fungi Provides Insights into the Origins of Lignocellulose Decay Capabilities.</title>
        <authorList>
            <person name="Nagy L.G."/>
            <person name="Riley R."/>
            <person name="Tritt A."/>
            <person name="Adam C."/>
            <person name="Daum C."/>
            <person name="Floudas D."/>
            <person name="Sun H."/>
            <person name="Yadav J.S."/>
            <person name="Pangilinan J."/>
            <person name="Larsson K.H."/>
            <person name="Matsuura K."/>
            <person name="Barry K."/>
            <person name="Labutti K."/>
            <person name="Kuo R."/>
            <person name="Ohm R.A."/>
            <person name="Bhattacharya S.S."/>
            <person name="Shirouzu T."/>
            <person name="Yoshinaga Y."/>
            <person name="Martin F.M."/>
            <person name="Grigoriev I.V."/>
            <person name="Hibbett D.S."/>
        </authorList>
    </citation>
    <scope>NUCLEOTIDE SEQUENCE [LARGE SCALE GENOMIC DNA]</scope>
    <source>
        <strain evidence="2 3">HHB12029</strain>
    </source>
</reference>
<proteinExistence type="predicted"/>
<protein>
    <recommendedName>
        <fullName evidence="1">F-box domain-containing protein</fullName>
    </recommendedName>
</protein>
<dbReference type="InParanoid" id="A0A165ESS5"/>
<keyword evidence="3" id="KW-1185">Reference proteome</keyword>
<dbReference type="Pfam" id="PF12937">
    <property type="entry name" value="F-box-like"/>
    <property type="match status" value="1"/>
</dbReference>
<feature type="domain" description="F-box" evidence="1">
    <location>
        <begin position="10"/>
        <end position="68"/>
    </location>
</feature>
<organism evidence="2 3">
    <name type="scientific">Exidia glandulosa HHB12029</name>
    <dbReference type="NCBI Taxonomy" id="1314781"/>
    <lineage>
        <taxon>Eukaryota</taxon>
        <taxon>Fungi</taxon>
        <taxon>Dikarya</taxon>
        <taxon>Basidiomycota</taxon>
        <taxon>Agaricomycotina</taxon>
        <taxon>Agaricomycetes</taxon>
        <taxon>Auriculariales</taxon>
        <taxon>Exidiaceae</taxon>
        <taxon>Exidia</taxon>
    </lineage>
</organism>
<gene>
    <name evidence="2" type="ORF">EXIGLDRAFT_723617</name>
</gene>
<dbReference type="OrthoDB" id="3036529at2759"/>
<dbReference type="AlphaFoldDB" id="A0A165ESS5"/>
<evidence type="ECO:0000313" key="3">
    <source>
        <dbReference type="Proteomes" id="UP000077266"/>
    </source>
</evidence>